<dbReference type="InterPro" id="IPR010890">
    <property type="entry name" value="PriC"/>
</dbReference>
<evidence type="ECO:0000313" key="3">
    <source>
        <dbReference type="Proteomes" id="UP001203423"/>
    </source>
</evidence>
<name>A0ABT0L8T8_9GAMM</name>
<keyword evidence="3" id="KW-1185">Reference proteome</keyword>
<protein>
    <submittedName>
        <fullName evidence="2">Primosomal replication protein</fullName>
    </submittedName>
</protein>
<gene>
    <name evidence="2" type="ORF">L2764_05310</name>
</gene>
<reference evidence="2 3" key="1">
    <citation type="submission" date="2022-01" db="EMBL/GenBank/DDBJ databases">
        <title>Whole genome-based taxonomy of the Shewanellaceae.</title>
        <authorList>
            <person name="Martin-Rodriguez A.J."/>
        </authorList>
    </citation>
    <scope>NUCLEOTIDE SEQUENCE [LARGE SCALE GENOMIC DNA]</scope>
    <source>
        <strain evidence="2 3">DSM 17177</strain>
    </source>
</reference>
<dbReference type="Gene3D" id="1.20.1270.340">
    <property type="match status" value="1"/>
</dbReference>
<accession>A0ABT0L8T8</accession>
<dbReference type="InterPro" id="IPR038338">
    <property type="entry name" value="PriC_sf"/>
</dbReference>
<evidence type="ECO:0000256" key="1">
    <source>
        <dbReference type="SAM" id="Coils"/>
    </source>
</evidence>
<dbReference type="RefSeq" id="WP_248939200.1">
    <property type="nucleotide sequence ID" value="NZ_JAKIKS010000014.1"/>
</dbReference>
<dbReference type="EMBL" id="JAKIKS010000014">
    <property type="protein sequence ID" value="MCL1123915.1"/>
    <property type="molecule type" value="Genomic_DNA"/>
</dbReference>
<organism evidence="2 3">
    <name type="scientific">Shewanella surugensis</name>
    <dbReference type="NCBI Taxonomy" id="212020"/>
    <lineage>
        <taxon>Bacteria</taxon>
        <taxon>Pseudomonadati</taxon>
        <taxon>Pseudomonadota</taxon>
        <taxon>Gammaproteobacteria</taxon>
        <taxon>Alteromonadales</taxon>
        <taxon>Shewanellaceae</taxon>
        <taxon>Shewanella</taxon>
    </lineage>
</organism>
<comment type="caution">
    <text evidence="2">The sequence shown here is derived from an EMBL/GenBank/DDBJ whole genome shotgun (WGS) entry which is preliminary data.</text>
</comment>
<feature type="coiled-coil region" evidence="1">
    <location>
        <begin position="7"/>
        <end position="34"/>
    </location>
</feature>
<evidence type="ECO:0000313" key="2">
    <source>
        <dbReference type="EMBL" id="MCL1123915.1"/>
    </source>
</evidence>
<dbReference type="Pfam" id="PF07445">
    <property type="entry name" value="PriC"/>
    <property type="match status" value="1"/>
</dbReference>
<sequence>MTTNELINTLKQQLKRLEQDVLQHDSHLHKTQQKMLLDIERFNRALFIQSGAKLFPCIEQIAKNIQQLEKQLTFNLTSPAILYHCERIQDQFTAVKRALKATNLDVKTAQHKKTIKRNQAIKRNQLAHQDSGFSWIASNVMQNSHKLYDERNKHLDWQKKMQHKIEVLQSQLANCHKNDKIVRQNDILLLHRRLGKCRQAITYIEERIQLFERPNKNRNY</sequence>
<dbReference type="Proteomes" id="UP001203423">
    <property type="component" value="Unassembled WGS sequence"/>
</dbReference>
<keyword evidence="1" id="KW-0175">Coiled coil</keyword>
<proteinExistence type="predicted"/>